<dbReference type="Proteomes" id="UP000807353">
    <property type="component" value="Unassembled WGS sequence"/>
</dbReference>
<sequence length="168" mass="19760">MNIAPTNPLTLVQLFVRVTVVMGRVWARGVYKMGTRNAAILLIFPFTSSSASEFSNNRPRFIHTGSNPSHGFFVGAAIRRCSHRFLASRFRSRSTSWHERGRDPPQAHLPKMYQERRLHNPTDFHRARLQLALAPYHFWYYQLLHRKHLGQHSLPGRHYLCQELRTRW</sequence>
<accession>A0A9P5YJE4</accession>
<dbReference type="AlphaFoldDB" id="A0A9P5YJE4"/>
<name>A0A9P5YJE4_9AGAR</name>
<evidence type="ECO:0000313" key="1">
    <source>
        <dbReference type="EMBL" id="KAF9468695.1"/>
    </source>
</evidence>
<dbReference type="EMBL" id="MU150232">
    <property type="protein sequence ID" value="KAF9468695.1"/>
    <property type="molecule type" value="Genomic_DNA"/>
</dbReference>
<feature type="non-terminal residue" evidence="1">
    <location>
        <position position="168"/>
    </location>
</feature>
<gene>
    <name evidence="1" type="ORF">BDZ94DRAFT_1183601</name>
</gene>
<comment type="caution">
    <text evidence="1">The sequence shown here is derived from an EMBL/GenBank/DDBJ whole genome shotgun (WGS) entry which is preliminary data.</text>
</comment>
<protein>
    <submittedName>
        <fullName evidence="1">Uncharacterized protein</fullName>
    </submittedName>
</protein>
<reference evidence="1" key="1">
    <citation type="submission" date="2020-11" db="EMBL/GenBank/DDBJ databases">
        <authorList>
            <consortium name="DOE Joint Genome Institute"/>
            <person name="Ahrendt S."/>
            <person name="Riley R."/>
            <person name="Andreopoulos W."/>
            <person name="Labutti K."/>
            <person name="Pangilinan J."/>
            <person name="Ruiz-Duenas F.J."/>
            <person name="Barrasa J.M."/>
            <person name="Sanchez-Garcia M."/>
            <person name="Camarero S."/>
            <person name="Miyauchi S."/>
            <person name="Serrano A."/>
            <person name="Linde D."/>
            <person name="Babiker R."/>
            <person name="Drula E."/>
            <person name="Ayuso-Fernandez I."/>
            <person name="Pacheco R."/>
            <person name="Padilla G."/>
            <person name="Ferreira P."/>
            <person name="Barriuso J."/>
            <person name="Kellner H."/>
            <person name="Castanera R."/>
            <person name="Alfaro M."/>
            <person name="Ramirez L."/>
            <person name="Pisabarro A.G."/>
            <person name="Kuo A."/>
            <person name="Tritt A."/>
            <person name="Lipzen A."/>
            <person name="He G."/>
            <person name="Yan M."/>
            <person name="Ng V."/>
            <person name="Cullen D."/>
            <person name="Martin F."/>
            <person name="Rosso M.-N."/>
            <person name="Henrissat B."/>
            <person name="Hibbett D."/>
            <person name="Martinez A.T."/>
            <person name="Grigoriev I.V."/>
        </authorList>
    </citation>
    <scope>NUCLEOTIDE SEQUENCE</scope>
    <source>
        <strain evidence="1">CBS 247.69</strain>
    </source>
</reference>
<proteinExistence type="predicted"/>
<evidence type="ECO:0000313" key="2">
    <source>
        <dbReference type="Proteomes" id="UP000807353"/>
    </source>
</evidence>
<organism evidence="1 2">
    <name type="scientific">Collybia nuda</name>
    <dbReference type="NCBI Taxonomy" id="64659"/>
    <lineage>
        <taxon>Eukaryota</taxon>
        <taxon>Fungi</taxon>
        <taxon>Dikarya</taxon>
        <taxon>Basidiomycota</taxon>
        <taxon>Agaricomycotina</taxon>
        <taxon>Agaricomycetes</taxon>
        <taxon>Agaricomycetidae</taxon>
        <taxon>Agaricales</taxon>
        <taxon>Tricholomatineae</taxon>
        <taxon>Clitocybaceae</taxon>
        <taxon>Collybia</taxon>
    </lineage>
</organism>
<keyword evidence="2" id="KW-1185">Reference proteome</keyword>